<sequence>MPKEGSGESFAANDWKAMGEGESSSEAKSGGGPLPGVLAENIRVLLDQHRRDLDKGSRAQVVVRRIADFVGSVSFIYLHLLFYGA</sequence>
<proteinExistence type="predicted"/>
<evidence type="ECO:0000256" key="2">
    <source>
        <dbReference type="SAM" id="Phobius"/>
    </source>
</evidence>
<feature type="transmembrane region" description="Helical" evidence="2">
    <location>
        <begin position="66"/>
        <end position="84"/>
    </location>
</feature>
<accession>A0ABU9AUV0</accession>
<keyword evidence="2" id="KW-0472">Membrane</keyword>
<name>A0ABU9AUV0_9BACT</name>
<dbReference type="Proteomes" id="UP001371305">
    <property type="component" value="Unassembled WGS sequence"/>
</dbReference>
<evidence type="ECO:0000313" key="4">
    <source>
        <dbReference type="Proteomes" id="UP001371305"/>
    </source>
</evidence>
<keyword evidence="2" id="KW-0812">Transmembrane</keyword>
<evidence type="ECO:0000313" key="3">
    <source>
        <dbReference type="EMBL" id="MEK7951534.1"/>
    </source>
</evidence>
<reference evidence="3 4" key="1">
    <citation type="submission" date="2024-04" db="EMBL/GenBank/DDBJ databases">
        <title>Luteolibacter sp. isolated from soil.</title>
        <authorList>
            <person name="An J."/>
        </authorList>
    </citation>
    <scope>NUCLEOTIDE SEQUENCE [LARGE SCALE GENOMIC DNA]</scope>
    <source>
        <strain evidence="3 4">Y139</strain>
    </source>
</reference>
<evidence type="ECO:0000256" key="1">
    <source>
        <dbReference type="SAM" id="MobiDB-lite"/>
    </source>
</evidence>
<dbReference type="RefSeq" id="WP_341405141.1">
    <property type="nucleotide sequence ID" value="NZ_JBBUKT010000004.1"/>
</dbReference>
<organism evidence="3 4">
    <name type="scientific">Luteolibacter soli</name>
    <dbReference type="NCBI Taxonomy" id="3135280"/>
    <lineage>
        <taxon>Bacteria</taxon>
        <taxon>Pseudomonadati</taxon>
        <taxon>Verrucomicrobiota</taxon>
        <taxon>Verrucomicrobiia</taxon>
        <taxon>Verrucomicrobiales</taxon>
        <taxon>Verrucomicrobiaceae</taxon>
        <taxon>Luteolibacter</taxon>
    </lineage>
</organism>
<keyword evidence="2" id="KW-1133">Transmembrane helix</keyword>
<comment type="caution">
    <text evidence="3">The sequence shown here is derived from an EMBL/GenBank/DDBJ whole genome shotgun (WGS) entry which is preliminary data.</text>
</comment>
<feature type="region of interest" description="Disordered" evidence="1">
    <location>
        <begin position="1"/>
        <end position="34"/>
    </location>
</feature>
<protein>
    <submittedName>
        <fullName evidence="3">Uncharacterized protein</fullName>
    </submittedName>
</protein>
<gene>
    <name evidence="3" type="ORF">WKV53_13540</name>
</gene>
<dbReference type="EMBL" id="JBBUKT010000004">
    <property type="protein sequence ID" value="MEK7951534.1"/>
    <property type="molecule type" value="Genomic_DNA"/>
</dbReference>
<keyword evidence="4" id="KW-1185">Reference proteome</keyword>